<name>A0A1G7B4A6_NIADE</name>
<dbReference type="Proteomes" id="UP000198757">
    <property type="component" value="Unassembled WGS sequence"/>
</dbReference>
<dbReference type="PROSITE" id="PS51257">
    <property type="entry name" value="PROKAR_LIPOPROTEIN"/>
    <property type="match status" value="1"/>
</dbReference>
<dbReference type="Pfam" id="PF16398">
    <property type="entry name" value="DUF5007"/>
    <property type="match status" value="1"/>
</dbReference>
<organism evidence="1 2">
    <name type="scientific">Niabella drilacis (strain DSM 25811 / CCM 8410 / CCUG 62505 / LMG 26954 / E90)</name>
    <dbReference type="NCBI Taxonomy" id="1285928"/>
    <lineage>
        <taxon>Bacteria</taxon>
        <taxon>Pseudomonadati</taxon>
        <taxon>Bacteroidota</taxon>
        <taxon>Chitinophagia</taxon>
        <taxon>Chitinophagales</taxon>
        <taxon>Chitinophagaceae</taxon>
        <taxon>Niabella</taxon>
    </lineage>
</organism>
<accession>A0A1G7B4A6</accession>
<reference evidence="2" key="1">
    <citation type="submission" date="2016-10" db="EMBL/GenBank/DDBJ databases">
        <authorList>
            <person name="Varghese N."/>
            <person name="Submissions S."/>
        </authorList>
    </citation>
    <scope>NUCLEOTIDE SEQUENCE [LARGE SCALE GENOMIC DNA]</scope>
    <source>
        <strain evidence="2">DSM 25811 / CCM 8410 / LMG 26954 / E90</strain>
    </source>
</reference>
<dbReference type="STRING" id="1285928.SAMN04487894_12710"/>
<dbReference type="RefSeq" id="WP_218127815.1">
    <property type="nucleotide sequence ID" value="NZ_FMZO01000027.1"/>
</dbReference>
<dbReference type="InterPro" id="IPR032173">
    <property type="entry name" value="DUF5007"/>
</dbReference>
<dbReference type="AlphaFoldDB" id="A0A1G7B4A6"/>
<keyword evidence="2" id="KW-1185">Reference proteome</keyword>
<dbReference type="EMBL" id="FMZO01000027">
    <property type="protein sequence ID" value="SDE21782.1"/>
    <property type="molecule type" value="Genomic_DNA"/>
</dbReference>
<gene>
    <name evidence="1" type="ORF">SAMN04487894_12710</name>
</gene>
<evidence type="ECO:0000313" key="2">
    <source>
        <dbReference type="Proteomes" id="UP000198757"/>
    </source>
</evidence>
<sequence length="349" mass="39732">MTQERYMYKRLTFAYWTGLAALVLLAVSCSKNLPKERENVGDNSRFTTTVFQPVLGRTTFFQDNFFKGTTTFPATFKIVNPRRWNGLPAPELTDIFPVKVWKAAYDGNEKSVAEIEAKREIQYRPLFDIGEHSGTVTMWSESRAALIKPQPDSGYRFDVELSNSGGRKYFRDLKLQPFYERPFEPSNRDAITGQPVSNGVFPSGIRIKGTTKGRYLGPFDIQVYIRKVDRPGLSGNTLTFRFLDTLFNPIDPARFATTDWAHLVHGFNMRKTATEVTYDVAYPLPAITLPTRYTNTNGDRASVWFTFDRLGFGGFADNGLLALDFAIYEPGNWEIVFAFITDNPKFDND</sequence>
<evidence type="ECO:0008006" key="3">
    <source>
        <dbReference type="Google" id="ProtNLM"/>
    </source>
</evidence>
<proteinExistence type="predicted"/>
<protein>
    <recommendedName>
        <fullName evidence="3">DUF5007 domain-containing protein</fullName>
    </recommendedName>
</protein>
<evidence type="ECO:0000313" key="1">
    <source>
        <dbReference type="EMBL" id="SDE21782.1"/>
    </source>
</evidence>